<dbReference type="Pfam" id="PF07005">
    <property type="entry name" value="SBD_N"/>
    <property type="match status" value="1"/>
</dbReference>
<evidence type="ECO:0000259" key="8">
    <source>
        <dbReference type="Pfam" id="PF17042"/>
    </source>
</evidence>
<feature type="domain" description="Four-carbon acid sugar kinase nucleotide binding" evidence="8">
    <location>
        <begin position="258"/>
        <end position="425"/>
    </location>
</feature>
<keyword evidence="6" id="KW-0119">Carbohydrate metabolism</keyword>
<dbReference type="InterPro" id="IPR037051">
    <property type="entry name" value="4-carb_acid_sugar_kinase_N_sf"/>
</dbReference>
<proteinExistence type="inferred from homology"/>
<evidence type="ECO:0000256" key="3">
    <source>
        <dbReference type="ARBA" id="ARBA00022741"/>
    </source>
</evidence>
<evidence type="ECO:0000256" key="4">
    <source>
        <dbReference type="ARBA" id="ARBA00022777"/>
    </source>
</evidence>
<gene>
    <name evidence="9" type="ORF">CLOSTASPAR_03616</name>
</gene>
<evidence type="ECO:0000259" key="7">
    <source>
        <dbReference type="Pfam" id="PF07005"/>
    </source>
</evidence>
<dbReference type="Proteomes" id="UP000004756">
    <property type="component" value="Unassembled WGS sequence"/>
</dbReference>
<keyword evidence="2" id="KW-0808">Transferase</keyword>
<dbReference type="InterPro" id="IPR010737">
    <property type="entry name" value="4-carb_acid_sugar_kinase_N"/>
</dbReference>
<accession>C0D2X6</accession>
<evidence type="ECO:0008006" key="11">
    <source>
        <dbReference type="Google" id="ProtNLM"/>
    </source>
</evidence>
<evidence type="ECO:0000256" key="5">
    <source>
        <dbReference type="ARBA" id="ARBA00022840"/>
    </source>
</evidence>
<keyword evidence="5" id="KW-0067">ATP-binding</keyword>
<name>C0D2X6_9FIRM</name>
<dbReference type="SUPFAM" id="SSF142764">
    <property type="entry name" value="YgbK-like"/>
    <property type="match status" value="1"/>
</dbReference>
<dbReference type="Gene3D" id="3.40.50.10840">
    <property type="entry name" value="Putative sugar-binding, N-terminal domain"/>
    <property type="match status" value="1"/>
</dbReference>
<reference evidence="9 10" key="1">
    <citation type="submission" date="2009-02" db="EMBL/GenBank/DDBJ databases">
        <title>Draft genome sequence of Clostridium asparagiforme (DSM 15981).</title>
        <authorList>
            <person name="Sudarsanam P."/>
            <person name="Ley R."/>
            <person name="Guruge J."/>
            <person name="Turnbaugh P.J."/>
            <person name="Mahowald M."/>
            <person name="Liep D."/>
            <person name="Gordon J."/>
        </authorList>
    </citation>
    <scope>NUCLEOTIDE SEQUENCE [LARGE SCALE GENOMIC DNA]</scope>
    <source>
        <strain evidence="9 10">DSM 15981</strain>
    </source>
</reference>
<dbReference type="GO" id="GO:0016301">
    <property type="term" value="F:kinase activity"/>
    <property type="evidence" value="ECO:0007669"/>
    <property type="project" value="UniProtKB-KW"/>
</dbReference>
<keyword evidence="4" id="KW-0418">Kinase</keyword>
<dbReference type="Pfam" id="PF17042">
    <property type="entry name" value="NBD_C"/>
    <property type="match status" value="1"/>
</dbReference>
<evidence type="ECO:0000313" key="9">
    <source>
        <dbReference type="EMBL" id="EEG54306.1"/>
    </source>
</evidence>
<dbReference type="GO" id="GO:0005524">
    <property type="term" value="F:ATP binding"/>
    <property type="evidence" value="ECO:0007669"/>
    <property type="project" value="UniProtKB-KW"/>
</dbReference>
<dbReference type="InterPro" id="IPR031475">
    <property type="entry name" value="NBD_C"/>
</dbReference>
<evidence type="ECO:0000313" key="10">
    <source>
        <dbReference type="Proteomes" id="UP000004756"/>
    </source>
</evidence>
<protein>
    <recommendedName>
        <fullName evidence="11">YgbK domain protein</fullName>
    </recommendedName>
</protein>
<dbReference type="InterPro" id="IPR042213">
    <property type="entry name" value="NBD_C_sf"/>
</dbReference>
<dbReference type="Gene3D" id="3.40.980.20">
    <property type="entry name" value="Four-carbon acid sugar kinase, nucleotide binding domain"/>
    <property type="match status" value="1"/>
</dbReference>
<comment type="similarity">
    <text evidence="1">Belongs to the four-carbon acid sugar kinase family.</text>
</comment>
<evidence type="ECO:0000256" key="2">
    <source>
        <dbReference type="ARBA" id="ARBA00022679"/>
    </source>
</evidence>
<dbReference type="EMBL" id="ACCJ01000280">
    <property type="protein sequence ID" value="EEG54306.1"/>
    <property type="molecule type" value="Genomic_DNA"/>
</dbReference>
<sequence length="445" mass="48895">MFQIKTHCKLAGGETLVELMIIADDFTGALDSGVHFAERGIRTRVIVSMEDDRSWEEGLKSGETTVLVVDAETRHASPEQAGRKVHAIVSDGKKAGIPYIYKKTDSALRGNIGSELEAALRASGEQVLSFVPALPRMNRITKGGKHYIDGVPVSRSVFGKDPFEPVTRDDIEEIIGLQSKIPVTIAEDPEQLSGIESGIVAYDARSEADIERIGAKLAASGQSRLLAGCAGFASILPTLLGLERREPEAAALENRLFVICGSVNPITKKQLDRGEQAGFPRFYMRPEEKLDREFWRSGDGERRVRQITEAGSGKDCVILDTNDREGTPDTLEYAGRLGMDTEAVRRRIPETLGIILKQMLDQGLNAVWLVTGGDTLLGFMKEIGQWELKPIRQIRPGCVLTKLDYNGREYHMITKSGGFGDENLLPELTEELKGKQKGEENGISD</sequence>
<dbReference type="AlphaFoldDB" id="C0D2X6"/>
<feature type="domain" description="Four-carbon acid sugar kinase N-terminal" evidence="7">
    <location>
        <begin position="19"/>
        <end position="234"/>
    </location>
</feature>
<keyword evidence="3" id="KW-0547">Nucleotide-binding</keyword>
<evidence type="ECO:0000256" key="6">
    <source>
        <dbReference type="ARBA" id="ARBA00023277"/>
    </source>
</evidence>
<organism evidence="9 10">
    <name type="scientific">[Clostridium] asparagiforme DSM 15981</name>
    <dbReference type="NCBI Taxonomy" id="518636"/>
    <lineage>
        <taxon>Bacteria</taxon>
        <taxon>Bacillati</taxon>
        <taxon>Bacillota</taxon>
        <taxon>Clostridia</taxon>
        <taxon>Lachnospirales</taxon>
        <taxon>Lachnospiraceae</taxon>
        <taxon>Enterocloster</taxon>
    </lineage>
</organism>
<dbReference type="HOGENOM" id="CLU_029424_0_1_9"/>
<comment type="caution">
    <text evidence="9">The sequence shown here is derived from an EMBL/GenBank/DDBJ whole genome shotgun (WGS) entry which is preliminary data.</text>
</comment>
<evidence type="ECO:0000256" key="1">
    <source>
        <dbReference type="ARBA" id="ARBA00005715"/>
    </source>
</evidence>
<keyword evidence="10" id="KW-1185">Reference proteome</keyword>